<accession>A0AAV1R7T5</accession>
<gene>
    <name evidence="1" type="ORF">DCAF_LOCUS7268</name>
</gene>
<protein>
    <submittedName>
        <fullName evidence="1">Uncharacterized protein</fullName>
    </submittedName>
</protein>
<proteinExistence type="predicted"/>
<sequence>MFLLRQHAMIYYSAWQEMRVTMSPVNISAIPLQRNASAPSISVEKKLYTTCTASVFDATDCVSDAMPQFDIVPEDIRTLNMVSAILEKPYRNPSPSSTLSRLTFHRVDLGIELLDDHRLKLRARRRL</sequence>
<dbReference type="AlphaFoldDB" id="A0AAV1R7T5"/>
<evidence type="ECO:0000313" key="2">
    <source>
        <dbReference type="Proteomes" id="UP001314170"/>
    </source>
</evidence>
<dbReference type="Proteomes" id="UP001314170">
    <property type="component" value="Unassembled WGS sequence"/>
</dbReference>
<comment type="caution">
    <text evidence="1">The sequence shown here is derived from an EMBL/GenBank/DDBJ whole genome shotgun (WGS) entry which is preliminary data.</text>
</comment>
<keyword evidence="2" id="KW-1185">Reference proteome</keyword>
<reference evidence="1 2" key="1">
    <citation type="submission" date="2024-01" db="EMBL/GenBank/DDBJ databases">
        <authorList>
            <person name="Waweru B."/>
        </authorList>
    </citation>
    <scope>NUCLEOTIDE SEQUENCE [LARGE SCALE GENOMIC DNA]</scope>
</reference>
<organism evidence="1 2">
    <name type="scientific">Dovyalis caffra</name>
    <dbReference type="NCBI Taxonomy" id="77055"/>
    <lineage>
        <taxon>Eukaryota</taxon>
        <taxon>Viridiplantae</taxon>
        <taxon>Streptophyta</taxon>
        <taxon>Embryophyta</taxon>
        <taxon>Tracheophyta</taxon>
        <taxon>Spermatophyta</taxon>
        <taxon>Magnoliopsida</taxon>
        <taxon>eudicotyledons</taxon>
        <taxon>Gunneridae</taxon>
        <taxon>Pentapetalae</taxon>
        <taxon>rosids</taxon>
        <taxon>fabids</taxon>
        <taxon>Malpighiales</taxon>
        <taxon>Salicaceae</taxon>
        <taxon>Flacourtieae</taxon>
        <taxon>Dovyalis</taxon>
    </lineage>
</organism>
<dbReference type="EMBL" id="CAWUPB010000913">
    <property type="protein sequence ID" value="CAK7329513.1"/>
    <property type="molecule type" value="Genomic_DNA"/>
</dbReference>
<name>A0AAV1R7T5_9ROSI</name>
<evidence type="ECO:0000313" key="1">
    <source>
        <dbReference type="EMBL" id="CAK7329513.1"/>
    </source>
</evidence>